<dbReference type="InterPro" id="IPR048020">
    <property type="entry name" value="Transpos_IS3"/>
</dbReference>
<dbReference type="GO" id="GO:0004803">
    <property type="term" value="F:transposase activity"/>
    <property type="evidence" value="ECO:0007669"/>
    <property type="project" value="InterPro"/>
</dbReference>
<dbReference type="Pfam" id="PF00665">
    <property type="entry name" value="rve"/>
    <property type="match status" value="1"/>
</dbReference>
<dbReference type="AlphaFoldDB" id="A0A9Q2XSB6"/>
<proteinExistence type="predicted"/>
<dbReference type="NCBIfam" id="NF033516">
    <property type="entry name" value="transpos_IS3"/>
    <property type="match status" value="1"/>
</dbReference>
<feature type="domain" description="Integrase catalytic" evidence="2">
    <location>
        <begin position="302"/>
        <end position="468"/>
    </location>
</feature>
<evidence type="ECO:0000256" key="1">
    <source>
        <dbReference type="SAM" id="Coils"/>
    </source>
</evidence>
<dbReference type="InterPro" id="IPR002514">
    <property type="entry name" value="Transposase_8"/>
</dbReference>
<dbReference type="PROSITE" id="PS50994">
    <property type="entry name" value="INTEGRASE"/>
    <property type="match status" value="1"/>
</dbReference>
<dbReference type="InterPro" id="IPR050900">
    <property type="entry name" value="Transposase_IS3/IS150/IS904"/>
</dbReference>
<gene>
    <name evidence="3" type="ORF">KUO17_26015</name>
</gene>
<keyword evidence="1" id="KW-0175">Coiled coil</keyword>
<evidence type="ECO:0000259" key="2">
    <source>
        <dbReference type="PROSITE" id="PS50994"/>
    </source>
</evidence>
<dbReference type="Proteomes" id="UP001106592">
    <property type="component" value="Unassembled WGS sequence"/>
</dbReference>
<evidence type="ECO:0000313" key="4">
    <source>
        <dbReference type="Proteomes" id="UP001106592"/>
    </source>
</evidence>
<name>A0A9Q2XSB6_9PSED</name>
<dbReference type="GO" id="GO:0003677">
    <property type="term" value="F:DNA binding"/>
    <property type="evidence" value="ECO:0007669"/>
    <property type="project" value="InterPro"/>
</dbReference>
<accession>A0A9Q2XSB6</accession>
<dbReference type="GO" id="GO:0006313">
    <property type="term" value="P:DNA transposition"/>
    <property type="evidence" value="ECO:0007669"/>
    <property type="project" value="InterPro"/>
</dbReference>
<evidence type="ECO:0000313" key="3">
    <source>
        <dbReference type="EMBL" id="MBV6290429.1"/>
    </source>
</evidence>
<feature type="coiled-coil region" evidence="1">
    <location>
        <begin position="119"/>
        <end position="149"/>
    </location>
</feature>
<protein>
    <submittedName>
        <fullName evidence="3">IS3 family transposase</fullName>
    </submittedName>
</protein>
<dbReference type="PANTHER" id="PTHR46889:SF4">
    <property type="entry name" value="TRANSPOSASE INSO FOR INSERTION SEQUENCE ELEMENT IS911B-RELATED"/>
    <property type="match status" value="1"/>
</dbReference>
<keyword evidence="4" id="KW-1185">Reference proteome</keyword>
<dbReference type="Pfam" id="PF01527">
    <property type="entry name" value="HTH_Tnp_1"/>
    <property type="match status" value="1"/>
</dbReference>
<dbReference type="InterPro" id="IPR001584">
    <property type="entry name" value="Integrase_cat-core"/>
</dbReference>
<comment type="caution">
    <text evidence="3">The sequence shown here is derived from an EMBL/GenBank/DDBJ whole genome shotgun (WGS) entry which is preliminary data.</text>
</comment>
<reference evidence="3" key="1">
    <citation type="journal article" date="2022" name="Int. J. Syst. Evol. Microbiol.">
        <title>Pseudomonas aegrilactucae sp. nov. and Pseudomonas morbosilactucae sp. nov., pathogens causing bacterial rot of lettuce in Japan.</title>
        <authorList>
            <person name="Sawada H."/>
            <person name="Fujikawa T."/>
            <person name="Satou M."/>
        </authorList>
    </citation>
    <scope>NUCLEOTIDE SEQUENCE</scope>
    <source>
        <strain evidence="3">MAFF 301350</strain>
    </source>
</reference>
<organism evidence="3 4">
    <name type="scientific">Pseudomonas aegrilactucae</name>
    <dbReference type="NCBI Taxonomy" id="2854028"/>
    <lineage>
        <taxon>Bacteria</taxon>
        <taxon>Pseudomonadati</taxon>
        <taxon>Pseudomonadota</taxon>
        <taxon>Gammaproteobacteria</taxon>
        <taxon>Pseudomonadales</taxon>
        <taxon>Pseudomonadaceae</taxon>
        <taxon>Pseudomonas</taxon>
    </lineage>
</organism>
<dbReference type="PANTHER" id="PTHR46889">
    <property type="entry name" value="TRANSPOSASE INSF FOR INSERTION SEQUENCE IS3B-RELATED"/>
    <property type="match status" value="1"/>
</dbReference>
<sequence length="518" mass="59709">MPYYSSERKAELLKMLSPPLNLTMAEVARREGVTEMSLYTWRKRASAEGCVVVTDPKHPTESWSAEMKFAAVTECASLSEIELGEYCRRKGLYPEQIAAWRQAFLSGMAPQKAQPKVDREQARQDQKRIKQLERELRRKDKALAETAALLVLRKKPQRLLGSRRRGQLTALPERQLLVAWLTEAINTGARKSMACQEVGLTLRTLQRWTQTEEVVADARTTTVRTTPPNALNEHERIAILNLCNSAEYAHLPPSQIVPRLADKQIYVGSESTFYRVLRAAGQRQHRGRAQRPGRNAEPTTHAAHAPNRVWSWDITYLPSSVRGKYYYLYLIEDIYSRKSVGWEVHEDEDGAKAAVLLQRSVISEQCLREPLVLHSDNGAPMKSTTLLSKMYELGITPSRGRPRVSNDNPYSEALFRTLKYCPQWPTKGFETLDAARCWVRDFIRWYNHEHRHSRIRFVTPAERHRGQDRQILALRHELYEQARSRNPERWSGRTRNWEPIGTVLLNPDRDQQHAKQAA</sequence>
<reference evidence="3" key="2">
    <citation type="journal article" date="2023" name="Plant Pathol.">
        <title>Dismantling and reorganizing Pseudomonas marginalis sensu#lato.</title>
        <authorList>
            <person name="Sawada H."/>
            <person name="Fujikawa T."/>
            <person name="Satou M."/>
        </authorList>
    </citation>
    <scope>NUCLEOTIDE SEQUENCE</scope>
    <source>
        <strain evidence="3">MAFF 301350</strain>
    </source>
</reference>
<dbReference type="EMBL" id="JAHTBI010000145">
    <property type="protein sequence ID" value="MBV6290429.1"/>
    <property type="molecule type" value="Genomic_DNA"/>
</dbReference>
<dbReference type="GO" id="GO:0015074">
    <property type="term" value="P:DNA integration"/>
    <property type="evidence" value="ECO:0007669"/>
    <property type="project" value="InterPro"/>
</dbReference>